<reference evidence="2 3" key="1">
    <citation type="submission" date="2016-02" db="EMBL/GenBank/DDBJ databases">
        <title>Genome sequence of Clostridium thermobutyricum DSM 4928.</title>
        <authorList>
            <person name="Poehlein A."/>
            <person name="Daniel R."/>
        </authorList>
    </citation>
    <scope>NUCLEOTIDE SEQUENCE [LARGE SCALE GENOMIC DNA]</scope>
    <source>
        <strain evidence="2 3">DSM 4928</strain>
    </source>
</reference>
<accession>A0A1V4SW34</accession>
<evidence type="ECO:0000313" key="3">
    <source>
        <dbReference type="Proteomes" id="UP000191448"/>
    </source>
</evidence>
<proteinExistence type="predicted"/>
<protein>
    <submittedName>
        <fullName evidence="2">Uncharacterized protein</fullName>
    </submittedName>
</protein>
<dbReference type="AlphaFoldDB" id="A0A1V4SW34"/>
<name>A0A1V4SW34_9CLOT</name>
<organism evidence="2 3">
    <name type="scientific">Clostridium thermobutyricum DSM 4928</name>
    <dbReference type="NCBI Taxonomy" id="1121339"/>
    <lineage>
        <taxon>Bacteria</taxon>
        <taxon>Bacillati</taxon>
        <taxon>Bacillota</taxon>
        <taxon>Clostridia</taxon>
        <taxon>Eubacteriales</taxon>
        <taxon>Clostridiaceae</taxon>
        <taxon>Clostridium</taxon>
    </lineage>
</organism>
<gene>
    <name evidence="2" type="ORF">CLTHE_16560</name>
</gene>
<feature type="transmembrane region" description="Helical" evidence="1">
    <location>
        <begin position="20"/>
        <end position="51"/>
    </location>
</feature>
<dbReference type="RefSeq" id="WP_080022838.1">
    <property type="nucleotide sequence ID" value="NZ_LTAY01000038.1"/>
</dbReference>
<dbReference type="Proteomes" id="UP000191448">
    <property type="component" value="Unassembled WGS sequence"/>
</dbReference>
<keyword evidence="1" id="KW-0812">Transmembrane</keyword>
<dbReference type="EMBL" id="LTAY01000038">
    <property type="protein sequence ID" value="OPX47745.1"/>
    <property type="molecule type" value="Genomic_DNA"/>
</dbReference>
<keyword evidence="1" id="KW-0472">Membrane</keyword>
<comment type="caution">
    <text evidence="2">The sequence shown here is derived from an EMBL/GenBank/DDBJ whole genome shotgun (WGS) entry which is preliminary data.</text>
</comment>
<keyword evidence="1" id="KW-1133">Transmembrane helix</keyword>
<evidence type="ECO:0000256" key="1">
    <source>
        <dbReference type="SAM" id="Phobius"/>
    </source>
</evidence>
<evidence type="ECO:0000313" key="2">
    <source>
        <dbReference type="EMBL" id="OPX47745.1"/>
    </source>
</evidence>
<sequence length="64" mass="7417">MGVWINEIKRLIRVLFKNYVVFGFVAGIMLGFTFNNLVVFIPLCGCLGYYYEALYQEKLKKGSK</sequence>